<evidence type="ECO:0000313" key="9">
    <source>
        <dbReference type="EMBL" id="KTC74253.1"/>
    </source>
</evidence>
<dbReference type="EMBL" id="LNXU01000017">
    <property type="protein sequence ID" value="KTC74253.1"/>
    <property type="molecule type" value="Genomic_DNA"/>
</dbReference>
<evidence type="ECO:0000256" key="4">
    <source>
        <dbReference type="ARBA" id="ARBA00022692"/>
    </source>
</evidence>
<dbReference type="AlphaFoldDB" id="A0A0W0RT96"/>
<evidence type="ECO:0000256" key="1">
    <source>
        <dbReference type="ARBA" id="ARBA00004651"/>
    </source>
</evidence>
<dbReference type="RefSeq" id="WP_058459335.1">
    <property type="nucleotide sequence ID" value="NZ_CAAAIY010000001.1"/>
</dbReference>
<evidence type="ECO:0000256" key="3">
    <source>
        <dbReference type="ARBA" id="ARBA00022475"/>
    </source>
</evidence>
<dbReference type="InterPro" id="IPR036259">
    <property type="entry name" value="MFS_trans_sf"/>
</dbReference>
<dbReference type="SUPFAM" id="SSF103473">
    <property type="entry name" value="MFS general substrate transporter"/>
    <property type="match status" value="1"/>
</dbReference>
<accession>A0A0W0RT96</accession>
<feature type="transmembrane region" description="Helical" evidence="7">
    <location>
        <begin position="188"/>
        <end position="207"/>
    </location>
</feature>
<dbReference type="GO" id="GO:0022857">
    <property type="term" value="F:transmembrane transporter activity"/>
    <property type="evidence" value="ECO:0007669"/>
    <property type="project" value="InterPro"/>
</dbReference>
<dbReference type="Gene3D" id="1.20.1250.20">
    <property type="entry name" value="MFS general substrate transporter like domains"/>
    <property type="match status" value="2"/>
</dbReference>
<feature type="transmembrane region" description="Helical" evidence="7">
    <location>
        <begin position="162"/>
        <end position="182"/>
    </location>
</feature>
<name>A0A0W0RT96_LEGBO</name>
<protein>
    <submittedName>
        <fullName evidence="9">Shikimate transporter</fullName>
    </submittedName>
</protein>
<dbReference type="PATRIC" id="fig|447.4.peg.1803"/>
<keyword evidence="4 7" id="KW-0812">Transmembrane</keyword>
<gene>
    <name evidence="9" type="primary">shiA</name>
    <name evidence="9" type="ORF">Lboz_1693</name>
</gene>
<dbReference type="PROSITE" id="PS50850">
    <property type="entry name" value="MFS"/>
    <property type="match status" value="1"/>
</dbReference>
<feature type="transmembrane region" description="Helical" evidence="7">
    <location>
        <begin position="308"/>
        <end position="327"/>
    </location>
</feature>
<dbReference type="CDD" id="cd17369">
    <property type="entry name" value="MFS_ShiA_like"/>
    <property type="match status" value="1"/>
</dbReference>
<feature type="transmembrane region" description="Helical" evidence="7">
    <location>
        <begin position="277"/>
        <end position="296"/>
    </location>
</feature>
<evidence type="ECO:0000256" key="5">
    <source>
        <dbReference type="ARBA" id="ARBA00022989"/>
    </source>
</evidence>
<keyword evidence="10" id="KW-1185">Reference proteome</keyword>
<keyword evidence="6 7" id="KW-0472">Membrane</keyword>
<evidence type="ECO:0000256" key="6">
    <source>
        <dbReference type="ARBA" id="ARBA00023136"/>
    </source>
</evidence>
<feature type="transmembrane region" description="Helical" evidence="7">
    <location>
        <begin position="54"/>
        <end position="77"/>
    </location>
</feature>
<feature type="transmembrane region" description="Helical" evidence="7">
    <location>
        <begin position="242"/>
        <end position="265"/>
    </location>
</feature>
<dbReference type="InterPro" id="IPR011701">
    <property type="entry name" value="MFS"/>
</dbReference>
<feature type="transmembrane region" description="Helical" evidence="7">
    <location>
        <begin position="113"/>
        <end position="141"/>
    </location>
</feature>
<reference evidence="9 10" key="1">
    <citation type="submission" date="2015-11" db="EMBL/GenBank/DDBJ databases">
        <title>Genomic analysis of 38 Legionella species identifies large and diverse effector repertoires.</title>
        <authorList>
            <person name="Burstein D."/>
            <person name="Amaro F."/>
            <person name="Zusman T."/>
            <person name="Lifshitz Z."/>
            <person name="Cohen O."/>
            <person name="Gilbert J.A."/>
            <person name="Pupko T."/>
            <person name="Shuman H.A."/>
            <person name="Segal G."/>
        </authorList>
    </citation>
    <scope>NUCLEOTIDE SEQUENCE [LARGE SCALE GENOMIC DNA]</scope>
    <source>
        <strain evidence="9 10">WIGA</strain>
    </source>
</reference>
<evidence type="ECO:0000313" key="10">
    <source>
        <dbReference type="Proteomes" id="UP000054695"/>
    </source>
</evidence>
<organism evidence="9 10">
    <name type="scientific">Legionella bozemanae</name>
    <name type="common">Fluoribacter bozemanae</name>
    <dbReference type="NCBI Taxonomy" id="447"/>
    <lineage>
        <taxon>Bacteria</taxon>
        <taxon>Pseudomonadati</taxon>
        <taxon>Pseudomonadota</taxon>
        <taxon>Gammaproteobacteria</taxon>
        <taxon>Legionellales</taxon>
        <taxon>Legionellaceae</taxon>
        <taxon>Legionella</taxon>
    </lineage>
</organism>
<dbReference type="STRING" id="447.Lboz_1693"/>
<proteinExistence type="predicted"/>
<sequence>MAVIRQDPKSKASRKVSLASMVGTTIEWYDFYLFGTASALFFNKLFFPKISPVAGIMAAYATYAVGFFARPLGGIIFGHYGDKLSRKSMLVITLCMMGISTFLIGLLPTYQTIGIFAPLLLVILRCTQGIAVGGEWAGAVVMSAEVSREKERGFYSSWPNAGAPLGLVISIAIFLLFSALPNEQFLSWGWRVPFLLSFIVIMVGLYIRLQIMESKIFVDATKNKRPPIVPALEMLRSHFRNFILAIGARFIESASFYVLTVFILSYGTLVLNLPKSLLLYAVMIGAVLETFSIPFFGMISDRIGRRPVYISGALLMAFFAFPFFWLLQTKNPVQVFFAIVFGMCIPHAMMHGAQGAFYSELFKTRIRYSGTAIAYHLSAALSGGLAPLLATGLVEWAHGSTWPVSVYLIIMAVITIFSVYLAVERAQKDIS</sequence>
<dbReference type="FunFam" id="1.20.1250.20:FF:000001">
    <property type="entry name" value="Dicarboxylate MFS transporter"/>
    <property type="match status" value="1"/>
</dbReference>
<dbReference type="Pfam" id="PF07690">
    <property type="entry name" value="MFS_1"/>
    <property type="match status" value="1"/>
</dbReference>
<comment type="subcellular location">
    <subcellularLocation>
        <location evidence="1">Cell membrane</location>
        <topology evidence="1">Multi-pass membrane protein</topology>
    </subcellularLocation>
</comment>
<evidence type="ECO:0000256" key="2">
    <source>
        <dbReference type="ARBA" id="ARBA00022448"/>
    </source>
</evidence>
<keyword evidence="2" id="KW-0813">Transport</keyword>
<feature type="domain" description="Major facilitator superfamily (MFS) profile" evidence="8">
    <location>
        <begin position="16"/>
        <end position="427"/>
    </location>
</feature>
<comment type="caution">
    <text evidence="9">The sequence shown here is derived from an EMBL/GenBank/DDBJ whole genome shotgun (WGS) entry which is preliminary data.</text>
</comment>
<evidence type="ECO:0000259" key="8">
    <source>
        <dbReference type="PROSITE" id="PS50850"/>
    </source>
</evidence>
<feature type="transmembrane region" description="Helical" evidence="7">
    <location>
        <begin position="406"/>
        <end position="423"/>
    </location>
</feature>
<feature type="transmembrane region" description="Helical" evidence="7">
    <location>
        <begin position="373"/>
        <end position="394"/>
    </location>
</feature>
<feature type="transmembrane region" description="Helical" evidence="7">
    <location>
        <begin position="333"/>
        <end position="353"/>
    </location>
</feature>
<keyword evidence="3" id="KW-1003">Cell membrane</keyword>
<dbReference type="PANTHER" id="PTHR43045">
    <property type="entry name" value="SHIKIMATE TRANSPORTER"/>
    <property type="match status" value="1"/>
</dbReference>
<dbReference type="OrthoDB" id="3690818at2"/>
<keyword evidence="5 7" id="KW-1133">Transmembrane helix</keyword>
<dbReference type="GO" id="GO:0005886">
    <property type="term" value="C:plasma membrane"/>
    <property type="evidence" value="ECO:0007669"/>
    <property type="project" value="UniProtKB-SubCell"/>
</dbReference>
<dbReference type="PANTHER" id="PTHR43045:SF1">
    <property type="entry name" value="SHIKIMATE TRANSPORTER"/>
    <property type="match status" value="1"/>
</dbReference>
<feature type="transmembrane region" description="Helical" evidence="7">
    <location>
        <begin position="89"/>
        <end position="107"/>
    </location>
</feature>
<dbReference type="Proteomes" id="UP000054695">
    <property type="component" value="Unassembled WGS sequence"/>
</dbReference>
<evidence type="ECO:0000256" key="7">
    <source>
        <dbReference type="SAM" id="Phobius"/>
    </source>
</evidence>
<dbReference type="InterPro" id="IPR020846">
    <property type="entry name" value="MFS_dom"/>
</dbReference>
<feature type="transmembrane region" description="Helical" evidence="7">
    <location>
        <begin position="21"/>
        <end position="42"/>
    </location>
</feature>